<dbReference type="Pfam" id="PF07690">
    <property type="entry name" value="MFS_1"/>
    <property type="match status" value="1"/>
</dbReference>
<feature type="transmembrane region" description="Helical" evidence="7">
    <location>
        <begin position="70"/>
        <end position="91"/>
    </location>
</feature>
<evidence type="ECO:0000313" key="10">
    <source>
        <dbReference type="Proteomes" id="UP001164733"/>
    </source>
</evidence>
<evidence type="ECO:0000259" key="8">
    <source>
        <dbReference type="PROSITE" id="PS50850"/>
    </source>
</evidence>
<feature type="transmembrane region" description="Helical" evidence="7">
    <location>
        <begin position="303"/>
        <end position="323"/>
    </location>
</feature>
<dbReference type="PANTHER" id="PTHR43266">
    <property type="entry name" value="MACROLIDE-EFFLUX PROTEIN"/>
    <property type="match status" value="1"/>
</dbReference>
<dbReference type="InterPro" id="IPR036259">
    <property type="entry name" value="MFS_trans_sf"/>
</dbReference>
<feature type="transmembrane region" description="Helical" evidence="7">
    <location>
        <begin position="97"/>
        <end position="121"/>
    </location>
</feature>
<dbReference type="GO" id="GO:0005886">
    <property type="term" value="C:plasma membrane"/>
    <property type="evidence" value="ECO:0007669"/>
    <property type="project" value="UniProtKB-SubCell"/>
</dbReference>
<evidence type="ECO:0000256" key="4">
    <source>
        <dbReference type="ARBA" id="ARBA00022692"/>
    </source>
</evidence>
<organism evidence="9 10">
    <name type="scientific">Clostridium estertheticum</name>
    <dbReference type="NCBI Taxonomy" id="238834"/>
    <lineage>
        <taxon>Bacteria</taxon>
        <taxon>Bacillati</taxon>
        <taxon>Bacillota</taxon>
        <taxon>Clostridia</taxon>
        <taxon>Eubacteriales</taxon>
        <taxon>Clostridiaceae</taxon>
        <taxon>Clostridium</taxon>
    </lineage>
</organism>
<proteinExistence type="predicted"/>
<reference evidence="9" key="1">
    <citation type="submission" date="2021-11" db="EMBL/GenBank/DDBJ databases">
        <title>Clostridia strains as spoilage organisms.</title>
        <authorList>
            <person name="Wambui J."/>
            <person name="Stevens M.J.A."/>
            <person name="Stephan R."/>
        </authorList>
    </citation>
    <scope>NUCLEOTIDE SEQUENCE</scope>
    <source>
        <strain evidence="9">CF009</strain>
    </source>
</reference>
<keyword evidence="2" id="KW-0813">Transport</keyword>
<dbReference type="AlphaFoldDB" id="A0AA47EMS2"/>
<comment type="subcellular location">
    <subcellularLocation>
        <location evidence="1">Cell membrane</location>
        <topology evidence="1">Multi-pass membrane protein</topology>
    </subcellularLocation>
</comment>
<keyword evidence="5 7" id="KW-1133">Transmembrane helix</keyword>
<dbReference type="GO" id="GO:0022857">
    <property type="term" value="F:transmembrane transporter activity"/>
    <property type="evidence" value="ECO:0007669"/>
    <property type="project" value="InterPro"/>
</dbReference>
<dbReference type="Proteomes" id="UP001164733">
    <property type="component" value="Chromosome"/>
</dbReference>
<evidence type="ECO:0000256" key="3">
    <source>
        <dbReference type="ARBA" id="ARBA00022475"/>
    </source>
</evidence>
<dbReference type="PROSITE" id="PS50850">
    <property type="entry name" value="MFS"/>
    <property type="match status" value="1"/>
</dbReference>
<dbReference type="CDD" id="cd06173">
    <property type="entry name" value="MFS_MefA_like"/>
    <property type="match status" value="1"/>
</dbReference>
<keyword evidence="4 7" id="KW-0812">Transmembrane</keyword>
<feature type="transmembrane region" description="Helical" evidence="7">
    <location>
        <begin position="222"/>
        <end position="240"/>
    </location>
</feature>
<feature type="transmembrane region" description="Helical" evidence="7">
    <location>
        <begin position="36"/>
        <end position="58"/>
    </location>
</feature>
<evidence type="ECO:0000256" key="7">
    <source>
        <dbReference type="SAM" id="Phobius"/>
    </source>
</evidence>
<keyword evidence="3" id="KW-1003">Cell membrane</keyword>
<feature type="domain" description="Major facilitator superfamily (MFS) profile" evidence="8">
    <location>
        <begin position="4"/>
        <end position="392"/>
    </location>
</feature>
<feature type="transmembrane region" description="Helical" evidence="7">
    <location>
        <begin position="278"/>
        <end position="297"/>
    </location>
</feature>
<dbReference type="InterPro" id="IPR020846">
    <property type="entry name" value="MFS_dom"/>
</dbReference>
<evidence type="ECO:0000256" key="6">
    <source>
        <dbReference type="ARBA" id="ARBA00023136"/>
    </source>
</evidence>
<evidence type="ECO:0000256" key="5">
    <source>
        <dbReference type="ARBA" id="ARBA00022989"/>
    </source>
</evidence>
<keyword evidence="6 7" id="KW-0472">Membrane</keyword>
<dbReference type="Gene3D" id="1.20.1250.20">
    <property type="entry name" value="MFS general substrate transporter like domains"/>
    <property type="match status" value="1"/>
</dbReference>
<feature type="transmembrane region" description="Helical" evidence="7">
    <location>
        <begin position="252"/>
        <end position="271"/>
    </location>
</feature>
<dbReference type="SUPFAM" id="SSF103473">
    <property type="entry name" value="MFS general substrate transporter"/>
    <property type="match status" value="1"/>
</dbReference>
<evidence type="ECO:0000313" key="9">
    <source>
        <dbReference type="EMBL" id="WAG63119.1"/>
    </source>
</evidence>
<dbReference type="InterPro" id="IPR011701">
    <property type="entry name" value="MFS"/>
</dbReference>
<dbReference type="PANTHER" id="PTHR43266:SF2">
    <property type="entry name" value="MAJOR FACILITATOR SUPERFAMILY (MFS) PROFILE DOMAIN-CONTAINING PROTEIN"/>
    <property type="match status" value="1"/>
</dbReference>
<dbReference type="RefSeq" id="WP_253200143.1">
    <property type="nucleotide sequence ID" value="NZ_CP086239.1"/>
</dbReference>
<gene>
    <name evidence="9" type="ORF">LL038_14545</name>
</gene>
<dbReference type="EMBL" id="CP086239">
    <property type="protein sequence ID" value="WAG63119.1"/>
    <property type="molecule type" value="Genomic_DNA"/>
</dbReference>
<protein>
    <submittedName>
        <fullName evidence="9">MFS transporter</fullName>
    </submittedName>
</protein>
<evidence type="ECO:0000256" key="2">
    <source>
        <dbReference type="ARBA" id="ARBA00022448"/>
    </source>
</evidence>
<accession>A0AA47EMS2</accession>
<sequence length="392" mass="42901">MPLQFLIFLSGQLVSRLGDALYTFAIPWISYELTHSVIVMGSMYAVSVLPIVLFGPIIGVCVDHWDRRRLMIFADVTRALLVAFIPFMQMLGILQLWQLYVVSFLLAGLSLLFDISVVAVIPQLIDNKNLTKANASYQLVNQAGDLIGPLLAGIMITTLGGYRTLWFDVVSFAGTLWAIWRIQTLGKPVAKTGLSEVFRGMRDGLHFLIHDKLNFTLSLQAMIGNFGYSAAYGVLMFYLLSTLHLNAAQISYNYAFLGFGGLVGSIIVVPLERYFRRGVIIPILLIIGTCGFLYALVARFWLGPGIAFGIVTICNVAWNTLSTSIRQETVPSNMLGRVLGFSRVFTRLAVPLGVMAGSLISSLISPVAVFAIAAVCKGVEVSIALCSSIRKL</sequence>
<name>A0AA47EMS2_9CLOT</name>
<evidence type="ECO:0000256" key="1">
    <source>
        <dbReference type="ARBA" id="ARBA00004651"/>
    </source>
</evidence>